<dbReference type="Proteomes" id="UP000571084">
    <property type="component" value="Unassembled WGS sequence"/>
</dbReference>
<dbReference type="InterPro" id="IPR017853">
    <property type="entry name" value="GH"/>
</dbReference>
<organism evidence="2 3">
    <name type="scientific">Glaciimonas immobilis</name>
    <dbReference type="NCBI Taxonomy" id="728004"/>
    <lineage>
        <taxon>Bacteria</taxon>
        <taxon>Pseudomonadati</taxon>
        <taxon>Pseudomonadota</taxon>
        <taxon>Betaproteobacteria</taxon>
        <taxon>Burkholderiales</taxon>
        <taxon>Oxalobacteraceae</taxon>
        <taxon>Glaciimonas</taxon>
    </lineage>
</organism>
<dbReference type="PANTHER" id="PTHR10357">
    <property type="entry name" value="ALPHA-AMYLASE FAMILY MEMBER"/>
    <property type="match status" value="1"/>
</dbReference>
<comment type="caution">
    <text evidence="2">The sequence shown here is derived from an EMBL/GenBank/DDBJ whole genome shotgun (WGS) entry which is preliminary data.</text>
</comment>
<sequence>MTIASSALSRMLAVLPVALHAEATQRFAEQSPLLLQRLTQLYGSRADFAEWFANLMESVGLLHAARSVALRAQDTERANSSDWFLTQTMLGYSAYVDRFSGTLRGVTQRIPHLQELGVTYLHLLPFLRARAIENDGGFAVASYDDVEPRLGTVRDLEELTAQLRKAGISLCSDFILNHVADDHAWAQGAAGGDARLRDYFYLFEDRIIPDQFEQTLVQIFPQAAPGNFTWSVAMQAWVWTTFYPYQWDLNYTNPEVLGEMVSALLGLANRGIEVFRLDSTAFLWKREGTNGMNQPEAHWILQILRCITEIAAPGVLLKAEAIVPMQELPAYFGADEGLGRECHLAYHSSLMAAGWAAVAEQRTDLLCEVIKATPVLPGPASWLTYVRCHDDIGWNVLRPELASIGDDSNRLATVSRFFAGTDPDSFSGGTAFQTSPGLSVHGTNGMSSSLVGYDRARTEIDVEFAQRRLILLYGLALAFGGLPLLYMGDEMAFRNDVSEASLAARNIDSRWLQRPHWDNVSYEQRHSADLTTGKVFSAFRRMIHQRQRQNILAADVPRQIIATGNLAVLALKRGEQFIALSNFSEHAATLDLLSFNTGPAVRWFDCLSETVVPNMLELPPWGTMWLERQT</sequence>
<dbReference type="GO" id="GO:0047669">
    <property type="term" value="F:amylosucrase activity"/>
    <property type="evidence" value="ECO:0007669"/>
    <property type="project" value="UniProtKB-EC"/>
</dbReference>
<name>A0A840RPD6_9BURK</name>
<dbReference type="AlphaFoldDB" id="A0A840RPD6"/>
<feature type="domain" description="Glycosyl hydrolase family 13 catalytic" evidence="1">
    <location>
        <begin position="93"/>
        <end position="546"/>
    </location>
</feature>
<dbReference type="GO" id="GO:0005975">
    <property type="term" value="P:carbohydrate metabolic process"/>
    <property type="evidence" value="ECO:0007669"/>
    <property type="project" value="InterPro"/>
</dbReference>
<dbReference type="SUPFAM" id="SSF51011">
    <property type="entry name" value="Glycosyl hydrolase domain"/>
    <property type="match status" value="1"/>
</dbReference>
<evidence type="ECO:0000259" key="1">
    <source>
        <dbReference type="SMART" id="SM00642"/>
    </source>
</evidence>
<dbReference type="RefSeq" id="WP_245182186.1">
    <property type="nucleotide sequence ID" value="NZ_JAAOZT010000002.1"/>
</dbReference>
<proteinExistence type="predicted"/>
<dbReference type="InterPro" id="IPR006047">
    <property type="entry name" value="GH13_cat_dom"/>
</dbReference>
<evidence type="ECO:0000313" key="2">
    <source>
        <dbReference type="EMBL" id="MBB5198594.1"/>
    </source>
</evidence>
<dbReference type="PANTHER" id="PTHR10357:SF213">
    <property type="entry name" value="ALPHA AMYLASE CATALYTIC REGION"/>
    <property type="match status" value="1"/>
</dbReference>
<dbReference type="Gene3D" id="3.90.400.10">
    <property type="entry name" value="Oligo-1,6-glucosidase, Domain 2"/>
    <property type="match status" value="1"/>
</dbReference>
<gene>
    <name evidence="2" type="ORF">HNR39_000404</name>
</gene>
<dbReference type="EMBL" id="JACHHQ010000001">
    <property type="protein sequence ID" value="MBB5198594.1"/>
    <property type="molecule type" value="Genomic_DNA"/>
</dbReference>
<keyword evidence="2" id="KW-0328">Glycosyltransferase</keyword>
<dbReference type="EC" id="2.4.1.4" evidence="2"/>
<dbReference type="Gene3D" id="1.10.1740.10">
    <property type="match status" value="1"/>
</dbReference>
<reference evidence="2 3" key="1">
    <citation type="submission" date="2020-08" db="EMBL/GenBank/DDBJ databases">
        <title>Genomic Encyclopedia of Type Strains, Phase IV (KMG-IV): sequencing the most valuable type-strain genomes for metagenomic binning, comparative biology and taxonomic classification.</title>
        <authorList>
            <person name="Goeker M."/>
        </authorList>
    </citation>
    <scope>NUCLEOTIDE SEQUENCE [LARGE SCALE GENOMIC DNA]</scope>
    <source>
        <strain evidence="2 3">DSM 23240</strain>
    </source>
</reference>
<dbReference type="InterPro" id="IPR013780">
    <property type="entry name" value="Glyco_hydro_b"/>
</dbReference>
<dbReference type="Gene3D" id="3.20.20.80">
    <property type="entry name" value="Glycosidases"/>
    <property type="match status" value="1"/>
</dbReference>
<keyword evidence="2" id="KW-0808">Transferase</keyword>
<dbReference type="Gene3D" id="2.60.40.1180">
    <property type="entry name" value="Golgi alpha-mannosidase II"/>
    <property type="match status" value="1"/>
</dbReference>
<keyword evidence="3" id="KW-1185">Reference proteome</keyword>
<dbReference type="SUPFAM" id="SSF51445">
    <property type="entry name" value="(Trans)glycosidases"/>
    <property type="match status" value="1"/>
</dbReference>
<dbReference type="SMART" id="SM00642">
    <property type="entry name" value="Aamy"/>
    <property type="match status" value="1"/>
</dbReference>
<dbReference type="InterPro" id="IPR045857">
    <property type="entry name" value="O16G_dom_2"/>
</dbReference>
<protein>
    <submittedName>
        <fullName evidence="2">Amylosucrase</fullName>
        <ecNumber evidence="2">2.4.1.4</ecNumber>
    </submittedName>
</protein>
<evidence type="ECO:0000313" key="3">
    <source>
        <dbReference type="Proteomes" id="UP000571084"/>
    </source>
</evidence>
<dbReference type="Pfam" id="PF00128">
    <property type="entry name" value="Alpha-amylase"/>
    <property type="match status" value="1"/>
</dbReference>
<accession>A0A840RPD6</accession>